<dbReference type="GeneID" id="112689692"/>
<feature type="region of interest" description="Disordered" evidence="1">
    <location>
        <begin position="1"/>
        <end position="24"/>
    </location>
</feature>
<dbReference type="AlphaFoldDB" id="A0A8B8G7V9"/>
<protein>
    <submittedName>
        <fullName evidence="3">E3 SUMO-protein ligase KIAA1586-like</fullName>
    </submittedName>
</protein>
<proteinExistence type="predicted"/>
<dbReference type="Proteomes" id="UP000694846">
    <property type="component" value="Unplaced"/>
</dbReference>
<evidence type="ECO:0000313" key="3">
    <source>
        <dbReference type="RefSeq" id="XP_025419314.1"/>
    </source>
</evidence>
<dbReference type="RefSeq" id="XP_025419314.1">
    <property type="nucleotide sequence ID" value="XM_025563529.1"/>
</dbReference>
<dbReference type="OrthoDB" id="6619072at2759"/>
<name>A0A8B8G7V9_9HEMI</name>
<reference evidence="3" key="1">
    <citation type="submission" date="2025-08" db="UniProtKB">
        <authorList>
            <consortium name="RefSeq"/>
        </authorList>
    </citation>
    <scope>IDENTIFICATION</scope>
    <source>
        <tissue evidence="3">Whole body</tissue>
    </source>
</reference>
<evidence type="ECO:0000313" key="2">
    <source>
        <dbReference type="Proteomes" id="UP000694846"/>
    </source>
</evidence>
<organism evidence="2 3">
    <name type="scientific">Sipha flava</name>
    <name type="common">yellow sugarcane aphid</name>
    <dbReference type="NCBI Taxonomy" id="143950"/>
    <lineage>
        <taxon>Eukaryota</taxon>
        <taxon>Metazoa</taxon>
        <taxon>Ecdysozoa</taxon>
        <taxon>Arthropoda</taxon>
        <taxon>Hexapoda</taxon>
        <taxon>Insecta</taxon>
        <taxon>Pterygota</taxon>
        <taxon>Neoptera</taxon>
        <taxon>Paraneoptera</taxon>
        <taxon>Hemiptera</taxon>
        <taxon>Sternorrhyncha</taxon>
        <taxon>Aphidomorpha</taxon>
        <taxon>Aphidoidea</taxon>
        <taxon>Aphididae</taxon>
        <taxon>Sipha</taxon>
    </lineage>
</organism>
<accession>A0A8B8G7V9</accession>
<feature type="non-terminal residue" evidence="3">
    <location>
        <position position="149"/>
    </location>
</feature>
<feature type="compositionally biased region" description="Low complexity" evidence="1">
    <location>
        <begin position="1"/>
        <end position="10"/>
    </location>
</feature>
<gene>
    <name evidence="3" type="primary">LOC112689692</name>
</gene>
<evidence type="ECO:0000256" key="1">
    <source>
        <dbReference type="SAM" id="MobiDB-lite"/>
    </source>
</evidence>
<keyword evidence="2" id="KW-1185">Reference proteome</keyword>
<sequence>MNNNNQYNQQDVDDPDIPKTAVNKKDTTAVNASSLCQPNEFLRDDDTPECWDLKQAKYFSEEYPWLYFKNKKLGCNICHDLNLNLNKNQGSHVHVSSNWIQCDIVPSGNSISKQQASLRKKITKHKCSQSHISAENTIKRSKLEIMDKQ</sequence>